<evidence type="ECO:0000256" key="2">
    <source>
        <dbReference type="ARBA" id="ARBA00022448"/>
    </source>
</evidence>
<evidence type="ECO:0000256" key="6">
    <source>
        <dbReference type="ARBA" id="ARBA00023014"/>
    </source>
</evidence>
<dbReference type="PANTHER" id="PTHR36923">
    <property type="entry name" value="FERREDOXIN"/>
    <property type="match status" value="1"/>
</dbReference>
<keyword evidence="6 8" id="KW-0411">Iron-sulfur</keyword>
<reference evidence="9 10" key="1">
    <citation type="submission" date="2018-08" db="EMBL/GenBank/DDBJ databases">
        <title>The complete genome sequence of Streptomyces seoulensis, a pioneer strain for nickel superoxide dismutase discovery.</title>
        <authorList>
            <person name="Shin J."/>
            <person name="Lee J.-S."/>
            <person name="Lee E.-J."/>
            <person name="Youn H.-D."/>
        </authorList>
    </citation>
    <scope>NUCLEOTIDE SEQUENCE [LARGE SCALE GENOMIC DNA]</scope>
    <source>
        <strain evidence="9 10">KCTC 9819</strain>
    </source>
</reference>
<sequence>MHVSVDTTLCIGSGQCAMSLPEVFDQDQAEGLVVLLDAKPPRELHDDVDEAVNRCPVQAISTTAP</sequence>
<dbReference type="EMBL" id="CP032229">
    <property type="protein sequence ID" value="QBJ94287.1"/>
    <property type="molecule type" value="Genomic_DNA"/>
</dbReference>
<evidence type="ECO:0000256" key="4">
    <source>
        <dbReference type="ARBA" id="ARBA00022982"/>
    </source>
</evidence>
<protein>
    <recommendedName>
        <fullName evidence="8">Ferredoxin</fullName>
    </recommendedName>
</protein>
<evidence type="ECO:0000256" key="3">
    <source>
        <dbReference type="ARBA" id="ARBA00022723"/>
    </source>
</evidence>
<dbReference type="STRING" id="73044.GCA_000725795_04972"/>
<dbReference type="GO" id="GO:0051538">
    <property type="term" value="F:3 iron, 4 sulfur cluster binding"/>
    <property type="evidence" value="ECO:0007669"/>
    <property type="project" value="UniProtKB-KW"/>
</dbReference>
<dbReference type="AlphaFoldDB" id="A0A4P6U4L9"/>
<dbReference type="PRINTS" id="PR00352">
    <property type="entry name" value="3FE4SFRDOXIN"/>
</dbReference>
<dbReference type="Proteomes" id="UP000292547">
    <property type="component" value="Chromosome"/>
</dbReference>
<accession>A0A4P6U4L9</accession>
<dbReference type="GO" id="GO:0009055">
    <property type="term" value="F:electron transfer activity"/>
    <property type="evidence" value="ECO:0007669"/>
    <property type="project" value="UniProtKB-UniRule"/>
</dbReference>
<dbReference type="GO" id="GO:0005506">
    <property type="term" value="F:iron ion binding"/>
    <property type="evidence" value="ECO:0007669"/>
    <property type="project" value="UniProtKB-UniRule"/>
</dbReference>
<comment type="function">
    <text evidence="8">Ferredoxins are iron-sulfur proteins that transfer electrons in a wide variety of metabolic reactions.</text>
</comment>
<evidence type="ECO:0000313" key="9">
    <source>
        <dbReference type="EMBL" id="QBJ94287.1"/>
    </source>
</evidence>
<dbReference type="OrthoDB" id="9803319at2"/>
<evidence type="ECO:0000313" key="10">
    <source>
        <dbReference type="Proteomes" id="UP000292547"/>
    </source>
</evidence>
<keyword evidence="3 8" id="KW-0479">Metal-binding</keyword>
<dbReference type="Pfam" id="PF13459">
    <property type="entry name" value="Fer4_15"/>
    <property type="match status" value="1"/>
</dbReference>
<organism evidence="9 10">
    <name type="scientific">Streptomyces seoulensis</name>
    <dbReference type="NCBI Taxonomy" id="73044"/>
    <lineage>
        <taxon>Bacteria</taxon>
        <taxon>Bacillati</taxon>
        <taxon>Actinomycetota</taxon>
        <taxon>Actinomycetes</taxon>
        <taxon>Kitasatosporales</taxon>
        <taxon>Streptomycetaceae</taxon>
        <taxon>Streptomyces</taxon>
    </lineage>
</organism>
<keyword evidence="7" id="KW-0003">3Fe-4S</keyword>
<dbReference type="SUPFAM" id="SSF54862">
    <property type="entry name" value="4Fe-4S ferredoxins"/>
    <property type="match status" value="1"/>
</dbReference>
<keyword evidence="4 8" id="KW-0249">Electron transport</keyword>
<keyword evidence="10" id="KW-1185">Reference proteome</keyword>
<comment type="cofactor">
    <cofactor evidence="1">
        <name>[3Fe-4S] cluster</name>
        <dbReference type="ChEBI" id="CHEBI:21137"/>
    </cofactor>
</comment>
<name>A0A4P6U4L9_STRSO</name>
<evidence type="ECO:0000256" key="7">
    <source>
        <dbReference type="ARBA" id="ARBA00023291"/>
    </source>
</evidence>
<keyword evidence="2 8" id="KW-0813">Transport</keyword>
<dbReference type="Gene3D" id="3.30.70.20">
    <property type="match status" value="1"/>
</dbReference>
<dbReference type="KEGG" id="sseo:D0Z67_21825"/>
<evidence type="ECO:0000256" key="8">
    <source>
        <dbReference type="RuleBase" id="RU368020"/>
    </source>
</evidence>
<dbReference type="InterPro" id="IPR051269">
    <property type="entry name" value="Fe-S_cluster_ET"/>
</dbReference>
<evidence type="ECO:0000256" key="1">
    <source>
        <dbReference type="ARBA" id="ARBA00001927"/>
    </source>
</evidence>
<proteinExistence type="predicted"/>
<dbReference type="PANTHER" id="PTHR36923:SF3">
    <property type="entry name" value="FERREDOXIN"/>
    <property type="match status" value="1"/>
</dbReference>
<evidence type="ECO:0000256" key="5">
    <source>
        <dbReference type="ARBA" id="ARBA00023004"/>
    </source>
</evidence>
<dbReference type="InterPro" id="IPR001080">
    <property type="entry name" value="3Fe4S_ferredoxin"/>
</dbReference>
<gene>
    <name evidence="9" type="ORF">D0Z67_21825</name>
</gene>
<keyword evidence="5 8" id="KW-0408">Iron</keyword>